<accession>A0ABR3YZ10</accession>
<dbReference type="Proteomes" id="UP001583280">
    <property type="component" value="Unassembled WGS sequence"/>
</dbReference>
<evidence type="ECO:0000313" key="2">
    <source>
        <dbReference type="Proteomes" id="UP001583280"/>
    </source>
</evidence>
<sequence length="60" mass="6518">MPNSIVDEDYRTVSDALMNATSGNIQCMINAGDVCRQKRGKLAVIQENSMAKDTEDPTNG</sequence>
<protein>
    <submittedName>
        <fullName evidence="1">Uncharacterized protein</fullName>
    </submittedName>
</protein>
<reference evidence="1 2" key="1">
    <citation type="journal article" date="2024" name="IMA Fungus">
        <title>IMA Genome - F19 : A genome assembly and annotation guide to empower mycologists, including annotated draft genome sequences of Ceratocystis pirilliformis, Diaporthe australafricana, Fusarium ophioides, Paecilomyces lecythidis, and Sporothrix stenoceras.</title>
        <authorList>
            <person name="Aylward J."/>
            <person name="Wilson A.M."/>
            <person name="Visagie C.M."/>
            <person name="Spraker J."/>
            <person name="Barnes I."/>
            <person name="Buitendag C."/>
            <person name="Ceriani C."/>
            <person name="Del Mar Angel L."/>
            <person name="du Plessis D."/>
            <person name="Fuchs T."/>
            <person name="Gasser K."/>
            <person name="Kramer D."/>
            <person name="Li W."/>
            <person name="Munsamy K."/>
            <person name="Piso A."/>
            <person name="Price J.L."/>
            <person name="Sonnekus B."/>
            <person name="Thomas C."/>
            <person name="van der Nest A."/>
            <person name="van Dijk A."/>
            <person name="van Heerden A."/>
            <person name="van Vuuren N."/>
            <person name="Yilmaz N."/>
            <person name="Duong T.A."/>
            <person name="van der Merwe N.A."/>
            <person name="Wingfield M.J."/>
            <person name="Wingfield B.D."/>
        </authorList>
    </citation>
    <scope>NUCLEOTIDE SEQUENCE [LARGE SCALE GENOMIC DNA]</scope>
    <source>
        <strain evidence="1 2">CMW 12675</strain>
    </source>
</reference>
<name>A0ABR3YZ10_9PEZI</name>
<dbReference type="EMBL" id="JAWDJO010000129">
    <property type="protein sequence ID" value="KAL1892549.1"/>
    <property type="molecule type" value="Genomic_DNA"/>
</dbReference>
<comment type="caution">
    <text evidence="1">The sequence shown here is derived from an EMBL/GenBank/DDBJ whole genome shotgun (WGS) entry which is preliminary data.</text>
</comment>
<gene>
    <name evidence="1" type="ORF">Cpir12675_004521</name>
</gene>
<organism evidence="1 2">
    <name type="scientific">Ceratocystis pirilliformis</name>
    <dbReference type="NCBI Taxonomy" id="259994"/>
    <lineage>
        <taxon>Eukaryota</taxon>
        <taxon>Fungi</taxon>
        <taxon>Dikarya</taxon>
        <taxon>Ascomycota</taxon>
        <taxon>Pezizomycotina</taxon>
        <taxon>Sordariomycetes</taxon>
        <taxon>Hypocreomycetidae</taxon>
        <taxon>Microascales</taxon>
        <taxon>Ceratocystidaceae</taxon>
        <taxon>Ceratocystis</taxon>
    </lineage>
</organism>
<keyword evidence="2" id="KW-1185">Reference proteome</keyword>
<evidence type="ECO:0000313" key="1">
    <source>
        <dbReference type="EMBL" id="KAL1892549.1"/>
    </source>
</evidence>
<feature type="non-terminal residue" evidence="1">
    <location>
        <position position="60"/>
    </location>
</feature>
<proteinExistence type="predicted"/>